<evidence type="ECO:0000259" key="6">
    <source>
        <dbReference type="PROSITE" id="PS51194"/>
    </source>
</evidence>
<dbReference type="PROSITE" id="PS51194">
    <property type="entry name" value="HELICASE_CTER"/>
    <property type="match status" value="1"/>
</dbReference>
<dbReference type="Gene3D" id="3.40.50.10810">
    <property type="entry name" value="Tandem AAA-ATPase domain"/>
    <property type="match status" value="1"/>
</dbReference>
<dbReference type="InterPro" id="IPR027417">
    <property type="entry name" value="P-loop_NTPase"/>
</dbReference>
<keyword evidence="1" id="KW-0547">Nucleotide-binding</keyword>
<feature type="non-terminal residue" evidence="7">
    <location>
        <position position="785"/>
    </location>
</feature>
<dbReference type="InterPro" id="IPR050496">
    <property type="entry name" value="SNF2_RAD54_helicase_repair"/>
</dbReference>
<feature type="non-terminal residue" evidence="7">
    <location>
        <position position="1"/>
    </location>
</feature>
<proteinExistence type="predicted"/>
<dbReference type="SUPFAM" id="SSF52540">
    <property type="entry name" value="P-loop containing nucleoside triphosphate hydrolases"/>
    <property type="match status" value="2"/>
</dbReference>
<name>A0A1E4SZ83_9ASCO</name>
<gene>
    <name evidence="7" type="ORF">CANARDRAFT_179170</name>
</gene>
<dbReference type="GO" id="GO:0000724">
    <property type="term" value="P:double-strand break repair via homologous recombination"/>
    <property type="evidence" value="ECO:0007669"/>
    <property type="project" value="TreeGrafter"/>
</dbReference>
<dbReference type="EMBL" id="KV453855">
    <property type="protein sequence ID" value="ODV84816.1"/>
    <property type="molecule type" value="Genomic_DNA"/>
</dbReference>
<dbReference type="CDD" id="cd18793">
    <property type="entry name" value="SF2_C_SNF"/>
    <property type="match status" value="1"/>
</dbReference>
<evidence type="ECO:0000313" key="8">
    <source>
        <dbReference type="Proteomes" id="UP000094801"/>
    </source>
</evidence>
<evidence type="ECO:0000256" key="1">
    <source>
        <dbReference type="ARBA" id="ARBA00022741"/>
    </source>
</evidence>
<sequence>NVLWRKQTQKKNKTWEGDGELLVNLDSDTGVLKNDEGIVLGSVQSSSKFIFKGVFKCGSYECELDGEASDTTQPAPIRPIVHLRPKSSGTTLPLQPRVLKNRPTSSSSSSPPPPLPALQVIPQKRFAPLLQRTKARSESPLYDPEADGAIVMPNPPNYDTDPKFFKSVVIDPLIGTKLREHQREGVKFLYECVMGYREFEGNGALLADEMGLGKTLQTITLIWTMLRQNSVVGQPPIAKKVLICCPVTLVGNWKREFKKWLGINSVSVLAIDGKGTNDKQNVTGFARTRVYQVLIIGYEKMLSLSKELQDAPFDLVVCDEGHRLKSGTNRVLKTLESFNIKRRIILSGTPIQNDLTEFYNIINFINPGVLGDLKEFQKNYMKPILRAREANCSNAMILKNGELKSKELIKLTKLFILRRTNEEISKYLPSRSDYIIFVPPTKLQIQLFKSMVQTNQFRKILVSNNMNDSLGLITTFRKICNSPSLLKDDGLFLELCDKKSDSDIEFRNELGNKIKSGKINMLLKILNEIYLLGNEKVVLISNFTQTLDILEKLLNALNLSNTRLDGSTPSKDRDSIVMNFNKSSVEDKFIFLLSAKSGGCGLNLIGASRLILFDNDWNPSIDIQAMARIHRDGQKKPVFIYRLLTAGCIDEKIFQRQLIKTNLSNKFLDESKNSNEDFFKNTDLKDLFNINEGSESNTHDLMGCDCIGDGEQVFDEEEEEEEDEEVVDLPLEKQSFTSALNYSQNFEDINDQNRKKQIKKCLLDYRHLNPLTSCESNDKVISNIL</sequence>
<keyword evidence="2" id="KW-0378">Hydrolase</keyword>
<dbReference type="PANTHER" id="PTHR45629:SF7">
    <property type="entry name" value="DNA EXCISION REPAIR PROTEIN ERCC-6-RELATED"/>
    <property type="match status" value="1"/>
</dbReference>
<dbReference type="InterPro" id="IPR049730">
    <property type="entry name" value="SNF2/RAD54-like_C"/>
</dbReference>
<feature type="domain" description="Helicase C-terminal" evidence="6">
    <location>
        <begin position="524"/>
        <end position="679"/>
    </location>
</feature>
<dbReference type="FunFam" id="3.40.50.10810:FF:000020">
    <property type="entry name" value="DNA repair and recombination protein RAD54B"/>
    <property type="match status" value="1"/>
</dbReference>
<dbReference type="OrthoDB" id="413460at2759"/>
<dbReference type="STRING" id="983967.A0A1E4SZ83"/>
<accession>A0A1E4SZ83</accession>
<dbReference type="Pfam" id="PF00176">
    <property type="entry name" value="SNF2-rel_dom"/>
    <property type="match status" value="1"/>
</dbReference>
<feature type="region of interest" description="Disordered" evidence="4">
    <location>
        <begin position="83"/>
        <end position="118"/>
    </location>
</feature>
<dbReference type="InterPro" id="IPR014001">
    <property type="entry name" value="Helicase_ATP-bd"/>
</dbReference>
<reference evidence="8" key="1">
    <citation type="submission" date="2016-04" db="EMBL/GenBank/DDBJ databases">
        <title>Comparative genomics of biotechnologically important yeasts.</title>
        <authorList>
            <consortium name="DOE Joint Genome Institute"/>
            <person name="Riley R."/>
            <person name="Haridas S."/>
            <person name="Wolfe K.H."/>
            <person name="Lopes M.R."/>
            <person name="Hittinger C.T."/>
            <person name="Goker M."/>
            <person name="Salamov A."/>
            <person name="Wisecaver J."/>
            <person name="Long T.M."/>
            <person name="Aerts A.L."/>
            <person name="Barry K."/>
            <person name="Choi C."/>
            <person name="Clum A."/>
            <person name="Coughlan A.Y."/>
            <person name="Deshpande S."/>
            <person name="Douglass A.P."/>
            <person name="Hanson S.J."/>
            <person name="Klenk H.-P."/>
            <person name="Labutti K."/>
            <person name="Lapidus A."/>
            <person name="Lindquist E."/>
            <person name="Lipzen A."/>
            <person name="Meier-Kolthoff J.P."/>
            <person name="Ohm R.A."/>
            <person name="Otillar R.P."/>
            <person name="Pangilinan J."/>
            <person name="Peng Y."/>
            <person name="Rokas A."/>
            <person name="Rosa C.A."/>
            <person name="Scheuner C."/>
            <person name="Sibirny A.A."/>
            <person name="Slot J.C."/>
            <person name="Stielow J.B."/>
            <person name="Sun H."/>
            <person name="Kurtzman C.P."/>
            <person name="Blackwell M."/>
            <person name="Grigoriev I.V."/>
            <person name="Jeffries T.W."/>
        </authorList>
    </citation>
    <scope>NUCLEOTIDE SEQUENCE [LARGE SCALE GENOMIC DNA]</scope>
    <source>
        <strain evidence="8">NRRL YB-2248</strain>
    </source>
</reference>
<dbReference type="Proteomes" id="UP000094801">
    <property type="component" value="Unassembled WGS sequence"/>
</dbReference>
<evidence type="ECO:0000256" key="4">
    <source>
        <dbReference type="SAM" id="MobiDB-lite"/>
    </source>
</evidence>
<dbReference type="GO" id="GO:0005524">
    <property type="term" value="F:ATP binding"/>
    <property type="evidence" value="ECO:0007669"/>
    <property type="project" value="InterPro"/>
</dbReference>
<dbReference type="Gene3D" id="3.40.50.300">
    <property type="entry name" value="P-loop containing nucleotide triphosphate hydrolases"/>
    <property type="match status" value="1"/>
</dbReference>
<dbReference type="PROSITE" id="PS51192">
    <property type="entry name" value="HELICASE_ATP_BIND_1"/>
    <property type="match status" value="1"/>
</dbReference>
<dbReference type="CDD" id="cd18004">
    <property type="entry name" value="DEXHc_RAD54"/>
    <property type="match status" value="1"/>
</dbReference>
<dbReference type="InterPro" id="IPR001650">
    <property type="entry name" value="Helicase_C-like"/>
</dbReference>
<dbReference type="SMART" id="SM00487">
    <property type="entry name" value="DEXDc"/>
    <property type="match status" value="1"/>
</dbReference>
<evidence type="ECO:0000259" key="5">
    <source>
        <dbReference type="PROSITE" id="PS51192"/>
    </source>
</evidence>
<dbReference type="InterPro" id="IPR000330">
    <property type="entry name" value="SNF2_N"/>
</dbReference>
<dbReference type="GO" id="GO:0005634">
    <property type="term" value="C:nucleus"/>
    <property type="evidence" value="ECO:0007669"/>
    <property type="project" value="TreeGrafter"/>
</dbReference>
<dbReference type="AlphaFoldDB" id="A0A1E4SZ83"/>
<evidence type="ECO:0000256" key="2">
    <source>
        <dbReference type="ARBA" id="ARBA00022801"/>
    </source>
</evidence>
<evidence type="ECO:0000313" key="7">
    <source>
        <dbReference type="EMBL" id="ODV84816.1"/>
    </source>
</evidence>
<dbReference type="GO" id="GO:0016787">
    <property type="term" value="F:hydrolase activity"/>
    <property type="evidence" value="ECO:0007669"/>
    <property type="project" value="UniProtKB-KW"/>
</dbReference>
<keyword evidence="3" id="KW-0067">ATP-binding</keyword>
<protein>
    <recommendedName>
        <fullName evidence="9">DNA repair and recombination protein RDH54</fullName>
    </recommendedName>
</protein>
<dbReference type="GO" id="GO:0015616">
    <property type="term" value="F:DNA translocase activity"/>
    <property type="evidence" value="ECO:0007669"/>
    <property type="project" value="TreeGrafter"/>
</dbReference>
<dbReference type="SMART" id="SM00490">
    <property type="entry name" value="HELICc"/>
    <property type="match status" value="1"/>
</dbReference>
<evidence type="ECO:0008006" key="9">
    <source>
        <dbReference type="Google" id="ProtNLM"/>
    </source>
</evidence>
<dbReference type="Pfam" id="PF00271">
    <property type="entry name" value="Helicase_C"/>
    <property type="match status" value="1"/>
</dbReference>
<dbReference type="InterPro" id="IPR038718">
    <property type="entry name" value="SNF2-like_sf"/>
</dbReference>
<dbReference type="Gene3D" id="1.20.120.850">
    <property type="entry name" value="SWI2/SNF2 ATPases, N-terminal domain"/>
    <property type="match status" value="1"/>
</dbReference>
<organism evidence="7 8">
    <name type="scientific">[Candida] arabinofermentans NRRL YB-2248</name>
    <dbReference type="NCBI Taxonomy" id="983967"/>
    <lineage>
        <taxon>Eukaryota</taxon>
        <taxon>Fungi</taxon>
        <taxon>Dikarya</taxon>
        <taxon>Ascomycota</taxon>
        <taxon>Saccharomycotina</taxon>
        <taxon>Pichiomycetes</taxon>
        <taxon>Pichiales</taxon>
        <taxon>Pichiaceae</taxon>
        <taxon>Ogataea</taxon>
        <taxon>Ogataea/Candida clade</taxon>
    </lineage>
</organism>
<dbReference type="PANTHER" id="PTHR45629">
    <property type="entry name" value="SNF2/RAD54 FAMILY MEMBER"/>
    <property type="match status" value="1"/>
</dbReference>
<evidence type="ECO:0000256" key="3">
    <source>
        <dbReference type="ARBA" id="ARBA00022840"/>
    </source>
</evidence>
<feature type="domain" description="Helicase ATP-binding" evidence="5">
    <location>
        <begin position="195"/>
        <end position="368"/>
    </location>
</feature>
<keyword evidence="8" id="KW-1185">Reference proteome</keyword>
<dbReference type="GO" id="GO:0007131">
    <property type="term" value="P:reciprocal meiotic recombination"/>
    <property type="evidence" value="ECO:0007669"/>
    <property type="project" value="TreeGrafter"/>
</dbReference>